<dbReference type="Proteomes" id="UP000076532">
    <property type="component" value="Unassembled WGS sequence"/>
</dbReference>
<evidence type="ECO:0000313" key="2">
    <source>
        <dbReference type="EMBL" id="KZP12205.1"/>
    </source>
</evidence>
<sequence length="63" mass="7544">MSRENWLERFLEMKGTITFSDSPSIHSTGRPSVRTWQQPRAKKRCSNVEPGFYRYDDLETPWH</sequence>
<reference evidence="2 3" key="1">
    <citation type="journal article" date="2016" name="Mol. Biol. Evol.">
        <title>Comparative Genomics of Early-Diverging Mushroom-Forming Fungi Provides Insights into the Origins of Lignocellulose Decay Capabilities.</title>
        <authorList>
            <person name="Nagy L.G."/>
            <person name="Riley R."/>
            <person name="Tritt A."/>
            <person name="Adam C."/>
            <person name="Daum C."/>
            <person name="Floudas D."/>
            <person name="Sun H."/>
            <person name="Yadav J.S."/>
            <person name="Pangilinan J."/>
            <person name="Larsson K.H."/>
            <person name="Matsuura K."/>
            <person name="Barry K."/>
            <person name="Labutti K."/>
            <person name="Kuo R."/>
            <person name="Ohm R.A."/>
            <person name="Bhattacharya S.S."/>
            <person name="Shirouzu T."/>
            <person name="Yoshinaga Y."/>
            <person name="Martin F.M."/>
            <person name="Grigoriev I.V."/>
            <person name="Hibbett D.S."/>
        </authorList>
    </citation>
    <scope>NUCLEOTIDE SEQUENCE [LARGE SCALE GENOMIC DNA]</scope>
    <source>
        <strain evidence="2 3">CBS 109695</strain>
    </source>
</reference>
<gene>
    <name evidence="2" type="ORF">FIBSPDRAFT_870537</name>
</gene>
<accession>A0A166B2B4</accession>
<proteinExistence type="predicted"/>
<feature type="compositionally biased region" description="Polar residues" evidence="1">
    <location>
        <begin position="21"/>
        <end position="38"/>
    </location>
</feature>
<evidence type="ECO:0000256" key="1">
    <source>
        <dbReference type="SAM" id="MobiDB-lite"/>
    </source>
</evidence>
<keyword evidence="3" id="KW-1185">Reference proteome</keyword>
<feature type="region of interest" description="Disordered" evidence="1">
    <location>
        <begin position="21"/>
        <end position="41"/>
    </location>
</feature>
<organism evidence="2 3">
    <name type="scientific">Athelia psychrophila</name>
    <dbReference type="NCBI Taxonomy" id="1759441"/>
    <lineage>
        <taxon>Eukaryota</taxon>
        <taxon>Fungi</taxon>
        <taxon>Dikarya</taxon>
        <taxon>Basidiomycota</taxon>
        <taxon>Agaricomycotina</taxon>
        <taxon>Agaricomycetes</taxon>
        <taxon>Agaricomycetidae</taxon>
        <taxon>Atheliales</taxon>
        <taxon>Atheliaceae</taxon>
        <taxon>Athelia</taxon>
    </lineage>
</organism>
<dbReference type="AlphaFoldDB" id="A0A166B2B4"/>
<name>A0A166B2B4_9AGAM</name>
<protein>
    <submittedName>
        <fullName evidence="2">Uncharacterized protein</fullName>
    </submittedName>
</protein>
<evidence type="ECO:0000313" key="3">
    <source>
        <dbReference type="Proteomes" id="UP000076532"/>
    </source>
</evidence>
<dbReference type="EMBL" id="KV417651">
    <property type="protein sequence ID" value="KZP12205.1"/>
    <property type="molecule type" value="Genomic_DNA"/>
</dbReference>